<reference evidence="2 3" key="1">
    <citation type="journal article" date="2011" name="J. Bacteriol.">
        <title>Complete genome sequence of the obligate piezophilic hyperthermophilic archaeon Pyrococcus yayanosii CH1.</title>
        <authorList>
            <person name="Jun X."/>
            <person name="Lupeng L."/>
            <person name="Minjuan X."/>
            <person name="Oger P."/>
            <person name="Fengping W."/>
            <person name="Jebbar M."/>
            <person name="Xiang X."/>
        </authorList>
    </citation>
    <scope>NUCLEOTIDE SEQUENCE [LARGE SCALE GENOMIC DNA]</scope>
    <source>
        <strain evidence="3">CH1 / JCM 16557</strain>
    </source>
</reference>
<protein>
    <recommendedName>
        <fullName evidence="1">ACT domain-containing protein</fullName>
    </recommendedName>
</protein>
<dbReference type="Proteomes" id="UP000008386">
    <property type="component" value="Chromosome"/>
</dbReference>
<dbReference type="InterPro" id="IPR045865">
    <property type="entry name" value="ACT-like_dom_sf"/>
</dbReference>
<dbReference type="STRING" id="529709.PYCH_06310"/>
<dbReference type="RefSeq" id="WP_013905376.1">
    <property type="nucleotide sequence ID" value="NC_015680.1"/>
</dbReference>
<evidence type="ECO:0000313" key="3">
    <source>
        <dbReference type="Proteomes" id="UP000008386"/>
    </source>
</evidence>
<name>F8AIT8_PYRYC</name>
<keyword evidence="3" id="KW-1185">Reference proteome</keyword>
<accession>F8AIT8</accession>
<gene>
    <name evidence="2" type="ordered locus">PYCH_06310</name>
</gene>
<dbReference type="OrthoDB" id="85792at2157"/>
<dbReference type="KEGG" id="pya:PYCH_06310"/>
<dbReference type="GeneID" id="10837207"/>
<dbReference type="PROSITE" id="PS51671">
    <property type="entry name" value="ACT"/>
    <property type="match status" value="1"/>
</dbReference>
<feature type="domain" description="ACT" evidence="1">
    <location>
        <begin position="58"/>
        <end position="135"/>
    </location>
</feature>
<dbReference type="NCBIfam" id="NF006352">
    <property type="entry name" value="PRK08577.1"/>
    <property type="match status" value="1"/>
</dbReference>
<organism evidence="2 3">
    <name type="scientific">Pyrococcus yayanosii (strain CH1 / JCM 16557)</name>
    <dbReference type="NCBI Taxonomy" id="529709"/>
    <lineage>
        <taxon>Archaea</taxon>
        <taxon>Methanobacteriati</taxon>
        <taxon>Methanobacteriota</taxon>
        <taxon>Thermococci</taxon>
        <taxon>Thermococcales</taxon>
        <taxon>Thermococcaceae</taxon>
        <taxon>Pyrococcus</taxon>
    </lineage>
</organism>
<dbReference type="CDD" id="cd02116">
    <property type="entry name" value="ACT"/>
    <property type="match status" value="1"/>
</dbReference>
<dbReference type="AlphaFoldDB" id="F8AIT8"/>
<dbReference type="eggNOG" id="arCOG00811">
    <property type="taxonomic scope" value="Archaea"/>
</dbReference>
<evidence type="ECO:0000313" key="2">
    <source>
        <dbReference type="EMBL" id="AEH24319.1"/>
    </source>
</evidence>
<dbReference type="InterPro" id="IPR002912">
    <property type="entry name" value="ACT_dom"/>
</dbReference>
<dbReference type="HOGENOM" id="CLU_1881149_0_0_2"/>
<proteinExistence type="predicted"/>
<dbReference type="Pfam" id="PF01842">
    <property type="entry name" value="ACT"/>
    <property type="match status" value="1"/>
</dbReference>
<dbReference type="Gene3D" id="3.30.70.260">
    <property type="match status" value="1"/>
</dbReference>
<sequence length="135" mass="14870">MRRYLIVRVKEDGKLELPLDVAYEVGLVKGAYFLVEADTDIKEMHIERIALPGKELVEIELVIEDKPGVLAKVSGALGRLGVNILFNEAEELETLGLSAFVAIVDVSGSKVTPEELEKVLGSIEEVKEVKVLRVQ</sequence>
<evidence type="ECO:0000259" key="1">
    <source>
        <dbReference type="PROSITE" id="PS51671"/>
    </source>
</evidence>
<dbReference type="EMBL" id="CP002779">
    <property type="protein sequence ID" value="AEH24319.1"/>
    <property type="molecule type" value="Genomic_DNA"/>
</dbReference>
<dbReference type="SUPFAM" id="SSF55021">
    <property type="entry name" value="ACT-like"/>
    <property type="match status" value="1"/>
</dbReference>